<name>A0ABS0T276_9CAUL</name>
<reference evidence="1 2" key="1">
    <citation type="submission" date="2020-11" db="EMBL/GenBank/DDBJ databases">
        <title>genome sequence of strain KACC 18849.</title>
        <authorList>
            <person name="Gao J."/>
            <person name="Zhang X."/>
        </authorList>
    </citation>
    <scope>NUCLEOTIDE SEQUENCE [LARGE SCALE GENOMIC DNA]</scope>
    <source>
        <strain evidence="1 2">KACC 18849</strain>
    </source>
</reference>
<organism evidence="1 2">
    <name type="scientific">Caulobacter hibisci</name>
    <dbReference type="NCBI Taxonomy" id="2035993"/>
    <lineage>
        <taxon>Bacteria</taxon>
        <taxon>Pseudomonadati</taxon>
        <taxon>Pseudomonadota</taxon>
        <taxon>Alphaproteobacteria</taxon>
        <taxon>Caulobacterales</taxon>
        <taxon>Caulobacteraceae</taxon>
        <taxon>Caulobacter</taxon>
    </lineage>
</organism>
<evidence type="ECO:0008006" key="3">
    <source>
        <dbReference type="Google" id="ProtNLM"/>
    </source>
</evidence>
<dbReference type="EMBL" id="JADWOX010000017">
    <property type="protein sequence ID" value="MBI1685985.1"/>
    <property type="molecule type" value="Genomic_DNA"/>
</dbReference>
<evidence type="ECO:0000313" key="1">
    <source>
        <dbReference type="EMBL" id="MBI1685985.1"/>
    </source>
</evidence>
<dbReference type="Proteomes" id="UP000639859">
    <property type="component" value="Unassembled WGS sequence"/>
</dbReference>
<protein>
    <recommendedName>
        <fullName evidence="3">DprA winged helix domain-containing protein</fullName>
    </recommendedName>
</protein>
<proteinExistence type="predicted"/>
<gene>
    <name evidence="1" type="ORF">I4Q42_20140</name>
</gene>
<comment type="caution">
    <text evidence="1">The sequence shown here is derived from an EMBL/GenBank/DDBJ whole genome shotgun (WGS) entry which is preliminary data.</text>
</comment>
<evidence type="ECO:0000313" key="2">
    <source>
        <dbReference type="Proteomes" id="UP000639859"/>
    </source>
</evidence>
<dbReference type="RefSeq" id="WP_198577885.1">
    <property type="nucleotide sequence ID" value="NZ_JADWOX010000017.1"/>
</dbReference>
<accession>A0ABS0T276</accession>
<sequence>MANATSQFLRTANAAIQSSTPAGPSEADVLSQLASGKAADITSLANLMGAPPNIIEAIVGKLMSDRFLDSTADGFKLSEIGARAARYLKLTEF</sequence>
<keyword evidence="2" id="KW-1185">Reference proteome</keyword>